<reference evidence="1" key="1">
    <citation type="submission" date="2021-08" db="EMBL/GenBank/DDBJ databases">
        <title>Complete genome sequence of Chryseobacterium sp strain PS-8.</title>
        <authorList>
            <person name="Das S.K."/>
        </authorList>
    </citation>
    <scope>NUCLEOTIDE SEQUENCE</scope>
    <source>
        <strain evidence="1">PS-8</strain>
    </source>
</reference>
<protein>
    <submittedName>
        <fullName evidence="1">Uncharacterized protein</fullName>
    </submittedName>
</protein>
<dbReference type="EMBL" id="JACSGT010000001">
    <property type="protein sequence ID" value="MCF2218779.1"/>
    <property type="molecule type" value="Genomic_DNA"/>
</dbReference>
<dbReference type="RefSeq" id="WP_235130484.1">
    <property type="nucleotide sequence ID" value="NZ_JACSGT010000001.1"/>
</dbReference>
<comment type="caution">
    <text evidence="1">The sequence shown here is derived from an EMBL/GenBank/DDBJ whole genome shotgun (WGS) entry which is preliminary data.</text>
</comment>
<name>A0ABS9C2L4_9FLAO</name>
<organism evidence="1 2">
    <name type="scientific">Chryseobacterium indicum</name>
    <dbReference type="NCBI Taxonomy" id="2766954"/>
    <lineage>
        <taxon>Bacteria</taxon>
        <taxon>Pseudomonadati</taxon>
        <taxon>Bacteroidota</taxon>
        <taxon>Flavobacteriia</taxon>
        <taxon>Flavobacteriales</taxon>
        <taxon>Weeksellaceae</taxon>
        <taxon>Chryseobacterium group</taxon>
        <taxon>Chryseobacterium</taxon>
    </lineage>
</organism>
<sequence length="66" mass="8196">MEKDYQNLIGKSKKEILAELGDEFNFYPSTIWSYHLRKKWYFRKNILFLFFEDNILVKVLIKAKWF</sequence>
<keyword evidence="2" id="KW-1185">Reference proteome</keyword>
<gene>
    <name evidence="1" type="ORF">H9Q08_05635</name>
</gene>
<accession>A0ABS9C2L4</accession>
<proteinExistence type="predicted"/>
<evidence type="ECO:0000313" key="2">
    <source>
        <dbReference type="Proteomes" id="UP001430374"/>
    </source>
</evidence>
<dbReference type="Proteomes" id="UP001430374">
    <property type="component" value="Unassembled WGS sequence"/>
</dbReference>
<evidence type="ECO:0000313" key="1">
    <source>
        <dbReference type="EMBL" id="MCF2218779.1"/>
    </source>
</evidence>